<gene>
    <name evidence="3" type="ORF">B0T11DRAFT_274731</name>
</gene>
<feature type="region of interest" description="Disordered" evidence="1">
    <location>
        <begin position="244"/>
        <end position="290"/>
    </location>
</feature>
<feature type="transmembrane region" description="Helical" evidence="2">
    <location>
        <begin position="179"/>
        <end position="200"/>
    </location>
</feature>
<keyword evidence="2" id="KW-1133">Transmembrane helix</keyword>
<dbReference type="AlphaFoldDB" id="A0A8K0TGH8"/>
<evidence type="ECO:0000256" key="2">
    <source>
        <dbReference type="SAM" id="Phobius"/>
    </source>
</evidence>
<keyword evidence="2" id="KW-0812">Transmembrane</keyword>
<reference evidence="3" key="1">
    <citation type="journal article" date="2021" name="Nat. Commun.">
        <title>Genetic determinants of endophytism in the Arabidopsis root mycobiome.</title>
        <authorList>
            <person name="Mesny F."/>
            <person name="Miyauchi S."/>
            <person name="Thiergart T."/>
            <person name="Pickel B."/>
            <person name="Atanasova L."/>
            <person name="Karlsson M."/>
            <person name="Huettel B."/>
            <person name="Barry K.W."/>
            <person name="Haridas S."/>
            <person name="Chen C."/>
            <person name="Bauer D."/>
            <person name="Andreopoulos W."/>
            <person name="Pangilinan J."/>
            <person name="LaButti K."/>
            <person name="Riley R."/>
            <person name="Lipzen A."/>
            <person name="Clum A."/>
            <person name="Drula E."/>
            <person name="Henrissat B."/>
            <person name="Kohler A."/>
            <person name="Grigoriev I.V."/>
            <person name="Martin F.M."/>
            <person name="Hacquard S."/>
        </authorList>
    </citation>
    <scope>NUCLEOTIDE SEQUENCE</scope>
    <source>
        <strain evidence="3">MPI-CAGE-AT-0016</strain>
    </source>
</reference>
<dbReference type="EMBL" id="JAGPXD010000002">
    <property type="protein sequence ID" value="KAH7367130.1"/>
    <property type="molecule type" value="Genomic_DNA"/>
</dbReference>
<dbReference type="Proteomes" id="UP000813385">
    <property type="component" value="Unassembled WGS sequence"/>
</dbReference>
<feature type="transmembrane region" description="Helical" evidence="2">
    <location>
        <begin position="38"/>
        <end position="57"/>
    </location>
</feature>
<feature type="transmembrane region" description="Helical" evidence="2">
    <location>
        <begin position="7"/>
        <end position="26"/>
    </location>
</feature>
<dbReference type="OrthoDB" id="71600at2759"/>
<keyword evidence="4" id="KW-1185">Reference proteome</keyword>
<proteinExistence type="predicted"/>
<organism evidence="3 4">
    <name type="scientific">Plectosphaerella cucumerina</name>
    <dbReference type="NCBI Taxonomy" id="40658"/>
    <lineage>
        <taxon>Eukaryota</taxon>
        <taxon>Fungi</taxon>
        <taxon>Dikarya</taxon>
        <taxon>Ascomycota</taxon>
        <taxon>Pezizomycotina</taxon>
        <taxon>Sordariomycetes</taxon>
        <taxon>Hypocreomycetidae</taxon>
        <taxon>Glomerellales</taxon>
        <taxon>Plectosphaerellaceae</taxon>
        <taxon>Plectosphaerella</taxon>
    </lineage>
</organism>
<evidence type="ECO:0000256" key="1">
    <source>
        <dbReference type="SAM" id="MobiDB-lite"/>
    </source>
</evidence>
<evidence type="ECO:0000313" key="3">
    <source>
        <dbReference type="EMBL" id="KAH7367130.1"/>
    </source>
</evidence>
<protein>
    <submittedName>
        <fullName evidence="3">Tetraspanin</fullName>
    </submittedName>
</protein>
<name>A0A8K0TGH8_9PEZI</name>
<keyword evidence="2" id="KW-0472">Membrane</keyword>
<evidence type="ECO:0000313" key="4">
    <source>
        <dbReference type="Proteomes" id="UP000813385"/>
    </source>
</evidence>
<accession>A0A8K0TGH8</accession>
<sequence length="290" mass="31652">MFIPGPGIIYLLIILILLAFSIAIHISSTTLSLPLAPGISLLTILLPLFATANTLTYPRLLHSARGSPSLLQRIYPTAFQSLQAILTTALATYLLQQAFPGDAQSCHLATSWQRLFAAKDGPAIRRIQDALECCGLNSVRDRAWPFPEGRSGNAGRCVERFDRHVACAGPWGHEAARNAGMELGIVLAVAVLQIASLLIARPAKQWRRSWWAQGWRASFPESERVILIEDDERVRPLLEAAPDVQEEAEEAVGYSDLSPPRVTPANYGTGNDDGPRVVPSGLDRNAWTAE</sequence>
<comment type="caution">
    <text evidence="3">The sequence shown here is derived from an EMBL/GenBank/DDBJ whole genome shotgun (WGS) entry which is preliminary data.</text>
</comment>
<feature type="transmembrane region" description="Helical" evidence="2">
    <location>
        <begin position="78"/>
        <end position="95"/>
    </location>
</feature>